<dbReference type="FunCoup" id="B8MBW3">
    <property type="interactions" value="11"/>
</dbReference>
<proteinExistence type="inferred from homology"/>
<keyword evidence="3" id="KW-0234">DNA repair</keyword>
<dbReference type="Gene3D" id="1.20.5.170">
    <property type="match status" value="1"/>
</dbReference>
<dbReference type="InterPro" id="IPR010760">
    <property type="entry name" value="DNA-repair_Swi5"/>
</dbReference>
<dbReference type="GO" id="GO:0034974">
    <property type="term" value="C:Swi5-Swi2 complex"/>
    <property type="evidence" value="ECO:0007669"/>
    <property type="project" value="TreeGrafter"/>
</dbReference>
<protein>
    <submittedName>
        <fullName evidence="5">DNA repair protein Swi5/Sae3, putative</fullName>
    </submittedName>
</protein>
<sequence length="112" mass="12736">MNKQQLSDQAKSIKDSDMERHTTQLNEKMNSLQSTITNLENQIATLQSQLQEATSKLRSPNAPSQTVQNHIRLLHDYNEIRDIGQGLLSLIAEKRGVRYKDVLEEFGVDAND</sequence>
<dbReference type="EMBL" id="EQ962655">
    <property type="protein sequence ID" value="EED18246.1"/>
    <property type="molecule type" value="Genomic_DNA"/>
</dbReference>
<keyword evidence="6" id="KW-1185">Reference proteome</keyword>
<reference evidence="6" key="1">
    <citation type="journal article" date="2015" name="Genome Announc.">
        <title>Genome sequence of the AIDS-associated pathogen Penicillium marneffei (ATCC18224) and its near taxonomic relative Talaromyces stipitatus (ATCC10500).</title>
        <authorList>
            <person name="Nierman W.C."/>
            <person name="Fedorova-Abrams N.D."/>
            <person name="Andrianopoulos A."/>
        </authorList>
    </citation>
    <scope>NUCLEOTIDE SEQUENCE [LARGE SCALE GENOMIC DNA]</scope>
    <source>
        <strain evidence="6">ATCC 10500 / CBS 375.48 / QM 6759 / NRRL 1006</strain>
    </source>
</reference>
<comment type="similarity">
    <text evidence="1">Belongs to the SWI5/SAE3 family.</text>
</comment>
<dbReference type="PANTHER" id="PTHR28529:SF2">
    <property type="entry name" value="DNA REPAIR PROTEIN SWI5 HOMOLOG"/>
    <property type="match status" value="1"/>
</dbReference>
<dbReference type="Pfam" id="PF07061">
    <property type="entry name" value="Swi5"/>
    <property type="match status" value="1"/>
</dbReference>
<name>B8MBW3_TALSN</name>
<evidence type="ECO:0000313" key="5">
    <source>
        <dbReference type="EMBL" id="EED18246.1"/>
    </source>
</evidence>
<dbReference type="PANTHER" id="PTHR28529">
    <property type="entry name" value="DNA REPAIR PROTEIN SWI5 HOMOLOG"/>
    <property type="match status" value="1"/>
</dbReference>
<evidence type="ECO:0000256" key="3">
    <source>
        <dbReference type="ARBA" id="ARBA00023204"/>
    </source>
</evidence>
<accession>B8MBW3</accession>
<gene>
    <name evidence="5" type="ORF">TSTA_120020</name>
</gene>
<evidence type="ECO:0000313" key="6">
    <source>
        <dbReference type="Proteomes" id="UP000001745"/>
    </source>
</evidence>
<dbReference type="eggNOG" id="ENOG502SBQH">
    <property type="taxonomic scope" value="Eukaryota"/>
</dbReference>
<organism evidence="5 6">
    <name type="scientific">Talaromyces stipitatus (strain ATCC 10500 / CBS 375.48 / QM 6759 / NRRL 1006)</name>
    <name type="common">Penicillium stipitatum</name>
    <dbReference type="NCBI Taxonomy" id="441959"/>
    <lineage>
        <taxon>Eukaryota</taxon>
        <taxon>Fungi</taxon>
        <taxon>Dikarya</taxon>
        <taxon>Ascomycota</taxon>
        <taxon>Pezizomycotina</taxon>
        <taxon>Eurotiomycetes</taxon>
        <taxon>Eurotiomycetidae</taxon>
        <taxon>Eurotiales</taxon>
        <taxon>Trichocomaceae</taxon>
        <taxon>Talaromyces</taxon>
        <taxon>Talaromyces sect. Talaromyces</taxon>
    </lineage>
</organism>
<dbReference type="HOGENOM" id="CLU_106110_3_1_1"/>
<dbReference type="AlphaFoldDB" id="B8MBW3"/>
<evidence type="ECO:0000256" key="4">
    <source>
        <dbReference type="SAM" id="MobiDB-lite"/>
    </source>
</evidence>
<dbReference type="OMA" id="TTVKRHI"/>
<dbReference type="GO" id="GO:0032798">
    <property type="term" value="C:Swi5-Sfr1 complex"/>
    <property type="evidence" value="ECO:0007669"/>
    <property type="project" value="TreeGrafter"/>
</dbReference>
<evidence type="ECO:0000256" key="1">
    <source>
        <dbReference type="ARBA" id="ARBA00008060"/>
    </source>
</evidence>
<keyword evidence="2" id="KW-0227">DNA damage</keyword>
<dbReference type="VEuPathDB" id="FungiDB:TSTA_120020"/>
<evidence type="ECO:0000256" key="2">
    <source>
        <dbReference type="ARBA" id="ARBA00022763"/>
    </source>
</evidence>
<feature type="region of interest" description="Disordered" evidence="4">
    <location>
        <begin position="1"/>
        <end position="23"/>
    </location>
</feature>
<dbReference type="Proteomes" id="UP000001745">
    <property type="component" value="Unassembled WGS sequence"/>
</dbReference>
<dbReference type="OrthoDB" id="255837at2759"/>
<dbReference type="GO" id="GO:0010772">
    <property type="term" value="P:meiotic DNA recombinase assembly involved in reciprocal meiotic recombination"/>
    <property type="evidence" value="ECO:0007669"/>
    <property type="project" value="TreeGrafter"/>
</dbReference>
<feature type="compositionally biased region" description="Polar residues" evidence="4">
    <location>
        <begin position="1"/>
        <end position="10"/>
    </location>
</feature>
<dbReference type="GO" id="GO:0000709">
    <property type="term" value="P:meiotic joint molecule formation"/>
    <property type="evidence" value="ECO:0007669"/>
    <property type="project" value="TreeGrafter"/>
</dbReference>
<dbReference type="PhylomeDB" id="B8MBW3"/>
<feature type="compositionally biased region" description="Basic and acidic residues" evidence="4">
    <location>
        <begin position="11"/>
        <end position="22"/>
    </location>
</feature>
<dbReference type="STRING" id="441959.B8MBW3"/>
<dbReference type="GeneID" id="8105276"/>
<dbReference type="InParanoid" id="B8MBW3"/>
<dbReference type="RefSeq" id="XP_002482238.1">
    <property type="nucleotide sequence ID" value="XM_002482193.1"/>
</dbReference>